<evidence type="ECO:0000256" key="7">
    <source>
        <dbReference type="ARBA" id="ARBA00022917"/>
    </source>
</evidence>
<dbReference type="NCBIfam" id="NF004014">
    <property type="entry name" value="PRK05477.1-4"/>
    <property type="match status" value="1"/>
</dbReference>
<dbReference type="SUPFAM" id="SSF55931">
    <property type="entry name" value="Glutamine synthetase/guanido kinase"/>
    <property type="match status" value="1"/>
</dbReference>
<evidence type="ECO:0000259" key="12">
    <source>
        <dbReference type="SMART" id="SM00845"/>
    </source>
</evidence>
<dbReference type="PANTHER" id="PTHR11659">
    <property type="entry name" value="GLUTAMYL-TRNA GLN AMIDOTRANSFERASE SUBUNIT B MITOCHONDRIAL AND PROKARYOTIC PET112-RELATED"/>
    <property type="match status" value="1"/>
</dbReference>
<comment type="subunit">
    <text evidence="2 11">Heterotrimer of A, B and C subunits.</text>
</comment>
<dbReference type="InterPro" id="IPR023168">
    <property type="entry name" value="GatB_Yqey_C_2"/>
</dbReference>
<dbReference type="NCBIfam" id="TIGR00133">
    <property type="entry name" value="gatB"/>
    <property type="match status" value="1"/>
</dbReference>
<protein>
    <recommendedName>
        <fullName evidence="3 11">Aspartyl/glutamyl-tRNA(Asn/Gln) amidotransferase subunit B</fullName>
        <shortName evidence="11">Asp/Glu-ADT subunit B</shortName>
        <ecNumber evidence="11">6.3.5.-</ecNumber>
    </recommendedName>
</protein>
<evidence type="ECO:0000256" key="1">
    <source>
        <dbReference type="ARBA" id="ARBA00005306"/>
    </source>
</evidence>
<comment type="function">
    <text evidence="8 11">Allows the formation of correctly charged Asn-tRNA(Asn) or Gln-tRNA(Gln) through the transamidation of misacylated Asp-tRNA(Asn) or Glu-tRNA(Gln) in organisms which lack either or both of asparaginyl-tRNA or glutaminyl-tRNA synthetases. The reaction takes place in the presence of glutamine and ATP through an activated phospho-Asp-tRNA(Asn) or phospho-Glu-tRNA(Gln).</text>
</comment>
<comment type="similarity">
    <text evidence="1 11">Belongs to the GatB/GatE family. GatB subfamily.</text>
</comment>
<dbReference type="PROSITE" id="PS01234">
    <property type="entry name" value="GATB"/>
    <property type="match status" value="1"/>
</dbReference>
<dbReference type="HAMAP" id="MF_00121">
    <property type="entry name" value="GatB"/>
    <property type="match status" value="1"/>
</dbReference>
<dbReference type="Gene3D" id="1.10.10.410">
    <property type="match status" value="1"/>
</dbReference>
<comment type="catalytic activity">
    <reaction evidence="10 11">
        <text>L-glutamyl-tRNA(Gln) + L-glutamine + ATP + H2O = L-glutaminyl-tRNA(Gln) + L-glutamate + ADP + phosphate + H(+)</text>
        <dbReference type="Rhea" id="RHEA:17521"/>
        <dbReference type="Rhea" id="RHEA-COMP:9681"/>
        <dbReference type="Rhea" id="RHEA-COMP:9684"/>
        <dbReference type="ChEBI" id="CHEBI:15377"/>
        <dbReference type="ChEBI" id="CHEBI:15378"/>
        <dbReference type="ChEBI" id="CHEBI:29985"/>
        <dbReference type="ChEBI" id="CHEBI:30616"/>
        <dbReference type="ChEBI" id="CHEBI:43474"/>
        <dbReference type="ChEBI" id="CHEBI:58359"/>
        <dbReference type="ChEBI" id="CHEBI:78520"/>
        <dbReference type="ChEBI" id="CHEBI:78521"/>
        <dbReference type="ChEBI" id="CHEBI:456216"/>
    </reaction>
</comment>
<dbReference type="InterPro" id="IPR003789">
    <property type="entry name" value="Asn/Gln_tRNA_amidoTrase-B-like"/>
</dbReference>
<keyword evidence="6 11" id="KW-0067">ATP-binding</keyword>
<dbReference type="KEGG" id="tsph:KIH39_24505"/>
<keyword evidence="7 11" id="KW-0648">Protein biosynthesis</keyword>
<dbReference type="GO" id="GO:0006412">
    <property type="term" value="P:translation"/>
    <property type="evidence" value="ECO:0007669"/>
    <property type="project" value="UniProtKB-UniRule"/>
</dbReference>
<evidence type="ECO:0000256" key="5">
    <source>
        <dbReference type="ARBA" id="ARBA00022741"/>
    </source>
</evidence>
<dbReference type="GO" id="GO:0005524">
    <property type="term" value="F:ATP binding"/>
    <property type="evidence" value="ECO:0007669"/>
    <property type="project" value="UniProtKB-KW"/>
</dbReference>
<dbReference type="NCBIfam" id="NF004012">
    <property type="entry name" value="PRK05477.1-2"/>
    <property type="match status" value="1"/>
</dbReference>
<dbReference type="PANTHER" id="PTHR11659:SF0">
    <property type="entry name" value="GLUTAMYL-TRNA(GLN) AMIDOTRANSFERASE SUBUNIT B, MITOCHONDRIAL"/>
    <property type="match status" value="1"/>
</dbReference>
<dbReference type="InterPro" id="IPR006075">
    <property type="entry name" value="Asn/Gln-tRNA_Trfase_suB/E_cat"/>
</dbReference>
<name>A0A8E6EUX2_9BACT</name>
<evidence type="ECO:0000256" key="6">
    <source>
        <dbReference type="ARBA" id="ARBA00022840"/>
    </source>
</evidence>
<dbReference type="GO" id="GO:0070681">
    <property type="term" value="P:glutaminyl-tRNAGln biosynthesis via transamidation"/>
    <property type="evidence" value="ECO:0007669"/>
    <property type="project" value="TreeGrafter"/>
</dbReference>
<evidence type="ECO:0000256" key="8">
    <source>
        <dbReference type="ARBA" id="ARBA00024799"/>
    </source>
</evidence>
<keyword evidence="4 11" id="KW-0436">Ligase</keyword>
<organism evidence="13 14">
    <name type="scientific">Telmatocola sphagniphila</name>
    <dbReference type="NCBI Taxonomy" id="1123043"/>
    <lineage>
        <taxon>Bacteria</taxon>
        <taxon>Pseudomonadati</taxon>
        <taxon>Planctomycetota</taxon>
        <taxon>Planctomycetia</taxon>
        <taxon>Gemmatales</taxon>
        <taxon>Gemmataceae</taxon>
    </lineage>
</organism>
<evidence type="ECO:0000256" key="10">
    <source>
        <dbReference type="ARBA" id="ARBA00047913"/>
    </source>
</evidence>
<evidence type="ECO:0000313" key="14">
    <source>
        <dbReference type="Proteomes" id="UP000676194"/>
    </source>
</evidence>
<evidence type="ECO:0000313" key="13">
    <source>
        <dbReference type="EMBL" id="QVL31960.1"/>
    </source>
</evidence>
<evidence type="ECO:0000256" key="11">
    <source>
        <dbReference type="HAMAP-Rule" id="MF_00121"/>
    </source>
</evidence>
<dbReference type="SUPFAM" id="SSF89095">
    <property type="entry name" value="GatB/YqeY motif"/>
    <property type="match status" value="1"/>
</dbReference>
<proteinExistence type="inferred from homology"/>
<dbReference type="GO" id="GO:0050567">
    <property type="term" value="F:glutaminyl-tRNA synthase (glutamine-hydrolyzing) activity"/>
    <property type="evidence" value="ECO:0007669"/>
    <property type="project" value="UniProtKB-UniRule"/>
</dbReference>
<dbReference type="Pfam" id="PF02934">
    <property type="entry name" value="GatB_N"/>
    <property type="match status" value="1"/>
</dbReference>
<dbReference type="AlphaFoldDB" id="A0A8E6EUX2"/>
<dbReference type="InterPro" id="IPR017959">
    <property type="entry name" value="Asn/Gln-tRNA_amidoTrfase_suB/E"/>
</dbReference>
<dbReference type="EC" id="6.3.5.-" evidence="11"/>
<dbReference type="RefSeq" id="WP_213496465.1">
    <property type="nucleotide sequence ID" value="NZ_CP074694.1"/>
</dbReference>
<keyword evidence="5 11" id="KW-0547">Nucleotide-binding</keyword>
<dbReference type="InterPro" id="IPR004413">
    <property type="entry name" value="GatB"/>
</dbReference>
<dbReference type="EMBL" id="CP074694">
    <property type="protein sequence ID" value="QVL31960.1"/>
    <property type="molecule type" value="Genomic_DNA"/>
</dbReference>
<reference evidence="13" key="1">
    <citation type="submission" date="2021-05" db="EMBL/GenBank/DDBJ databases">
        <title>Complete genome sequence of the cellulolytic planctomycete Telmatocola sphagniphila SP2T and characterization of the first cellulase from planctomycetes.</title>
        <authorList>
            <person name="Rakitin A.L."/>
            <person name="Beletsky A.V."/>
            <person name="Naumoff D.G."/>
            <person name="Kulichevskaya I.S."/>
            <person name="Mardanov A.V."/>
            <person name="Ravin N.V."/>
            <person name="Dedysh S.N."/>
        </authorList>
    </citation>
    <scope>NUCLEOTIDE SEQUENCE</scope>
    <source>
        <strain evidence="13">SP2T</strain>
    </source>
</reference>
<keyword evidence="14" id="KW-1185">Reference proteome</keyword>
<dbReference type="InterPro" id="IPR018027">
    <property type="entry name" value="Asn/Gln_amidotransferase"/>
</dbReference>
<dbReference type="Proteomes" id="UP000676194">
    <property type="component" value="Chromosome"/>
</dbReference>
<dbReference type="SMART" id="SM00845">
    <property type="entry name" value="GatB_Yqey"/>
    <property type="match status" value="1"/>
</dbReference>
<evidence type="ECO:0000256" key="9">
    <source>
        <dbReference type="ARBA" id="ARBA00047380"/>
    </source>
</evidence>
<evidence type="ECO:0000256" key="3">
    <source>
        <dbReference type="ARBA" id="ARBA00016923"/>
    </source>
</evidence>
<dbReference type="Pfam" id="PF02637">
    <property type="entry name" value="GatB_Yqey"/>
    <property type="match status" value="1"/>
</dbReference>
<feature type="domain" description="Asn/Gln amidotransferase" evidence="12">
    <location>
        <begin position="340"/>
        <end position="486"/>
    </location>
</feature>
<comment type="catalytic activity">
    <reaction evidence="9 11">
        <text>L-aspartyl-tRNA(Asn) + L-glutamine + ATP + H2O = L-asparaginyl-tRNA(Asn) + L-glutamate + ADP + phosphate + 2 H(+)</text>
        <dbReference type="Rhea" id="RHEA:14513"/>
        <dbReference type="Rhea" id="RHEA-COMP:9674"/>
        <dbReference type="Rhea" id="RHEA-COMP:9677"/>
        <dbReference type="ChEBI" id="CHEBI:15377"/>
        <dbReference type="ChEBI" id="CHEBI:15378"/>
        <dbReference type="ChEBI" id="CHEBI:29985"/>
        <dbReference type="ChEBI" id="CHEBI:30616"/>
        <dbReference type="ChEBI" id="CHEBI:43474"/>
        <dbReference type="ChEBI" id="CHEBI:58359"/>
        <dbReference type="ChEBI" id="CHEBI:78515"/>
        <dbReference type="ChEBI" id="CHEBI:78516"/>
        <dbReference type="ChEBI" id="CHEBI:456216"/>
    </reaction>
</comment>
<dbReference type="InterPro" id="IPR017958">
    <property type="entry name" value="Gln-tRNA_amidoTrfase_suB_CS"/>
</dbReference>
<evidence type="ECO:0000256" key="2">
    <source>
        <dbReference type="ARBA" id="ARBA00011123"/>
    </source>
</evidence>
<dbReference type="InterPro" id="IPR014746">
    <property type="entry name" value="Gln_synth/guanido_kin_cat_dom"/>
</dbReference>
<gene>
    <name evidence="11 13" type="primary">gatB</name>
    <name evidence="13" type="ORF">KIH39_24505</name>
</gene>
<accession>A0A8E6EUX2</accession>
<evidence type="ECO:0000256" key="4">
    <source>
        <dbReference type="ARBA" id="ARBA00022598"/>
    </source>
</evidence>
<sequence length="488" mass="54320">MAEAEYEIVVGLETHVQLLTNTKLFCGCTTRFGAPPNSQVCPVCLGMPGSLPVMNRKAFDLSLKAALALNLQIAPFTKWDRKNYYYPDLPKNFQISQFDLPFSSEGYLEIDAGKGPRKIGIFRAHLEEDAGKSMHDESGRGGDTKVDLNRTGTPLLEIVSKPDISSPEEARAYLEELRLMLREIGVSDCEMQEGSLRCDANVNIRILQPDGSKIPTPIVEVKNLNSISSVERAIRHEAVRQYEQFKKDGERLKPGNKTTARWIEASEKTVVLRSKEESADYRYFPEPDLVPVVVNENQLKQARAEMGELPSEQRQRLQTQYGLNSYDSKVLTAKGRKLVKYYETVAAKIGDGKAVCNRISDLIFPALTSRNEEIEQFPISADTFADFLKQTATAGQDPRRKTFEYMLEHNSGIKEAMDALGIKDASSFDEASLRKSVLEAIAGNTKSVEDFKKGKATAANAILGAVMRANKGAPNELVRKILMEELAK</sequence>